<protein>
    <submittedName>
        <fullName evidence="11">Efflux RND transporter periplasmic adaptor subunit</fullName>
    </submittedName>
</protein>
<evidence type="ECO:0000259" key="9">
    <source>
        <dbReference type="Pfam" id="PF25917"/>
    </source>
</evidence>
<evidence type="ECO:0000256" key="4">
    <source>
        <dbReference type="ARBA" id="ARBA00022989"/>
    </source>
</evidence>
<dbReference type="RefSeq" id="WP_163463860.1">
    <property type="nucleotide sequence ID" value="NZ_JAAAMG010000011.1"/>
</dbReference>
<evidence type="ECO:0000256" key="3">
    <source>
        <dbReference type="ARBA" id="ARBA00022692"/>
    </source>
</evidence>
<dbReference type="GO" id="GO:0022857">
    <property type="term" value="F:transmembrane transporter activity"/>
    <property type="evidence" value="ECO:0007669"/>
    <property type="project" value="InterPro"/>
</dbReference>
<dbReference type="Proteomes" id="UP000469011">
    <property type="component" value="Unassembled WGS sequence"/>
</dbReference>
<dbReference type="PANTHER" id="PTHR30367:SF12">
    <property type="entry name" value="P-HYDROXYBENZOIC ACID EFFLUX PUMP SUBUNIT AAEA"/>
    <property type="match status" value="1"/>
</dbReference>
<dbReference type="Pfam" id="PF25876">
    <property type="entry name" value="HH_MFP_RND"/>
    <property type="match status" value="1"/>
</dbReference>
<dbReference type="InterPro" id="IPR058624">
    <property type="entry name" value="MdtA-like_HH"/>
</dbReference>
<evidence type="ECO:0000256" key="6">
    <source>
        <dbReference type="SAM" id="MobiDB-lite"/>
    </source>
</evidence>
<dbReference type="AlphaFoldDB" id="A0A6N9T5X6"/>
<feature type="compositionally biased region" description="Low complexity" evidence="6">
    <location>
        <begin position="300"/>
        <end position="320"/>
    </location>
</feature>
<keyword evidence="3 7" id="KW-0812">Transmembrane</keyword>
<evidence type="ECO:0000256" key="5">
    <source>
        <dbReference type="ARBA" id="ARBA00023136"/>
    </source>
</evidence>
<dbReference type="NCBIfam" id="TIGR01730">
    <property type="entry name" value="RND_mfp"/>
    <property type="match status" value="1"/>
</dbReference>
<comment type="subcellular location">
    <subcellularLocation>
        <location evidence="1">Membrane</location>
        <topology evidence="1">Single-pass membrane protein</topology>
    </subcellularLocation>
</comment>
<dbReference type="Pfam" id="PF25917">
    <property type="entry name" value="BSH_RND"/>
    <property type="match status" value="1"/>
</dbReference>
<gene>
    <name evidence="11" type="ORF">GTK09_14355</name>
</gene>
<evidence type="ECO:0000313" key="11">
    <source>
        <dbReference type="EMBL" id="NDW05605.1"/>
    </source>
</evidence>
<feature type="transmembrane region" description="Helical" evidence="7">
    <location>
        <begin position="12"/>
        <end position="33"/>
    </location>
</feature>
<dbReference type="Gene3D" id="1.10.287.470">
    <property type="entry name" value="Helix hairpin bin"/>
    <property type="match status" value="1"/>
</dbReference>
<keyword evidence="12" id="KW-1185">Reference proteome</keyword>
<evidence type="ECO:0000259" key="10">
    <source>
        <dbReference type="Pfam" id="PF25963"/>
    </source>
</evidence>
<dbReference type="InterPro" id="IPR058634">
    <property type="entry name" value="AaeA-lik-b-barrel"/>
</dbReference>
<proteinExistence type="inferred from homology"/>
<dbReference type="InterPro" id="IPR006143">
    <property type="entry name" value="RND_pump_MFP"/>
</dbReference>
<dbReference type="EMBL" id="JAAAMG010000011">
    <property type="protein sequence ID" value="NDW05605.1"/>
    <property type="molecule type" value="Genomic_DNA"/>
</dbReference>
<feature type="domain" description="Multidrug resistance protein MdtA-like alpha-helical hairpin" evidence="8">
    <location>
        <begin position="91"/>
        <end position="159"/>
    </location>
</feature>
<accession>A0A6N9T5X6</accession>
<keyword evidence="4 7" id="KW-1133">Transmembrane helix</keyword>
<dbReference type="Gene3D" id="2.40.30.170">
    <property type="match status" value="1"/>
</dbReference>
<name>A0A6N9T5X6_9HYPH</name>
<evidence type="ECO:0000256" key="1">
    <source>
        <dbReference type="ARBA" id="ARBA00004167"/>
    </source>
</evidence>
<comment type="similarity">
    <text evidence="2">Belongs to the membrane fusion protein (MFP) (TC 8.A.1) family.</text>
</comment>
<evidence type="ECO:0000313" key="12">
    <source>
        <dbReference type="Proteomes" id="UP000469011"/>
    </source>
</evidence>
<feature type="region of interest" description="Disordered" evidence="6">
    <location>
        <begin position="291"/>
        <end position="320"/>
    </location>
</feature>
<sequence>MVSVMIARFSRLLKAAFTLTLFAVALAVGWNFWQGYMQTPWTRDGHVRADVVSIAPDVAGPVAAVLVSDNQTVEKGDVLVRIDPERFQIALDLADATLKDRSASLDQARRDAERYHRLKNGPAVSQQNIEQADLAVEQASAAYDEAKANRDLAALNLARTEVRAPVNGVVSNLSLNPGDYVSSGAGVLALIDTDTLRVEGYFEENQLPRIAVGDAVSVELMGHPQTLRGHVESIAAGIEDRERTNGSNLLANVTPTFSWVRLAQRVPVRVALDDVPAGTRLVAGLTATVSVHPRRGGGAPADASAAEPATARPAAVEPAG</sequence>
<reference evidence="11 12" key="1">
    <citation type="submission" date="2020-01" db="EMBL/GenBank/DDBJ databases">
        <title>Jiella pacifica sp. nov.</title>
        <authorList>
            <person name="Xue Z."/>
            <person name="Zhu S."/>
            <person name="Chen J."/>
            <person name="Yang J."/>
        </authorList>
    </citation>
    <scope>NUCLEOTIDE SEQUENCE [LARGE SCALE GENOMIC DNA]</scope>
    <source>
        <strain evidence="11 12">40Bstr34</strain>
    </source>
</reference>
<dbReference type="PANTHER" id="PTHR30367">
    <property type="entry name" value="P-HYDROXYBENZOIC ACID EFFLUX PUMP SUBUNIT AAEA-RELATED"/>
    <property type="match status" value="1"/>
</dbReference>
<dbReference type="Gene3D" id="2.40.50.100">
    <property type="match status" value="1"/>
</dbReference>
<evidence type="ECO:0000256" key="2">
    <source>
        <dbReference type="ARBA" id="ARBA00009477"/>
    </source>
</evidence>
<organism evidence="11 12">
    <name type="scientific">Jiella pacifica</name>
    <dbReference type="NCBI Taxonomy" id="2696469"/>
    <lineage>
        <taxon>Bacteria</taxon>
        <taxon>Pseudomonadati</taxon>
        <taxon>Pseudomonadota</taxon>
        <taxon>Alphaproteobacteria</taxon>
        <taxon>Hyphomicrobiales</taxon>
        <taxon>Aurantimonadaceae</taxon>
        <taxon>Jiella</taxon>
    </lineage>
</organism>
<evidence type="ECO:0000259" key="8">
    <source>
        <dbReference type="Pfam" id="PF25876"/>
    </source>
</evidence>
<feature type="domain" description="p-hydroxybenzoic acid efflux pump subunit AaeA-like beta-barrel" evidence="10">
    <location>
        <begin position="195"/>
        <end position="292"/>
    </location>
</feature>
<keyword evidence="5 7" id="KW-0472">Membrane</keyword>
<dbReference type="SUPFAM" id="SSF111369">
    <property type="entry name" value="HlyD-like secretion proteins"/>
    <property type="match status" value="1"/>
</dbReference>
<dbReference type="GO" id="GO:0016020">
    <property type="term" value="C:membrane"/>
    <property type="evidence" value="ECO:0007669"/>
    <property type="project" value="InterPro"/>
</dbReference>
<evidence type="ECO:0000256" key="7">
    <source>
        <dbReference type="SAM" id="Phobius"/>
    </source>
</evidence>
<comment type="caution">
    <text evidence="11">The sequence shown here is derived from an EMBL/GenBank/DDBJ whole genome shotgun (WGS) entry which is preliminary data.</text>
</comment>
<dbReference type="InterPro" id="IPR058625">
    <property type="entry name" value="MdtA-like_BSH"/>
</dbReference>
<feature type="domain" description="Multidrug resistance protein MdtA-like barrel-sandwich hybrid" evidence="9">
    <location>
        <begin position="51"/>
        <end position="186"/>
    </location>
</feature>
<dbReference type="Pfam" id="PF25963">
    <property type="entry name" value="Beta-barrel_AAEA"/>
    <property type="match status" value="1"/>
</dbReference>
<dbReference type="InterPro" id="IPR050393">
    <property type="entry name" value="MFP_Efflux_Pump"/>
</dbReference>